<evidence type="ECO:0000313" key="1">
    <source>
        <dbReference type="EMBL" id="KAK1860450.1"/>
    </source>
</evidence>
<reference evidence="1" key="1">
    <citation type="submission" date="2019-11" db="EMBL/GenBank/DDBJ databases">
        <title>Nori genome reveals adaptations in red seaweeds to the harsh intertidal environment.</title>
        <authorList>
            <person name="Wang D."/>
            <person name="Mao Y."/>
        </authorList>
    </citation>
    <scope>NUCLEOTIDE SEQUENCE</scope>
    <source>
        <tissue evidence="1">Gametophyte</tissue>
    </source>
</reference>
<sequence>MANNIILPGSGSSARGGSGAVSATGATASASAANPTSSASIGSASAASVSSAAGTSGNTVALSLRSALAVLCGGKVARVAAAFATFRFLRGADGSPLFFYLFCVVAGASAVLLSLQRPWSGRRIGAKRWRKIAASGAMLAATLCAWVAGVKSCGPLRALLVDGAELPLLYASSIIRRRELPERRKTRGALLMLAAYALLVYDASGRAPGLADIEESPLVHRAGESVGALRHKTAEEISRLSAAASRARGQEQLPEQLAVRRRALLGNGDIAALMAAVDAVPPMAPLRSLAAVAPVVDSTPLSLMPRVIYGVRDRALAAGDALRRLSRVQISGGAAGLSPWQMVALDGVPVGQKPLRRSLLSLFDSDIDGDGSGDGFFHELLVDGSAVRAELGVLLVLLASVLMQASRPHTRRLATELGGSKRQFSLSVTAAAGIVSLLAIGAALASSRGLVTPAAASTTSLLSVAQYATVGILWLVAPYYIRALVAPVLSQRTLLRVGVVVPFLLAAAADVASGGEGGGLSLLLIIAFFMVAAGMTFMVGGSQNKRPLSDLPVVSNAVSGAT</sequence>
<gene>
    <name evidence="1" type="ORF">I4F81_003039</name>
</gene>
<comment type="caution">
    <text evidence="1">The sequence shown here is derived from an EMBL/GenBank/DDBJ whole genome shotgun (WGS) entry which is preliminary data.</text>
</comment>
<accession>A0ACC3BRT2</accession>
<name>A0ACC3BRT2_PYRYE</name>
<protein>
    <submittedName>
        <fullName evidence="1">Uncharacterized protein</fullName>
    </submittedName>
</protein>
<keyword evidence="2" id="KW-1185">Reference proteome</keyword>
<proteinExistence type="predicted"/>
<dbReference type="Proteomes" id="UP000798662">
    <property type="component" value="Chromosome 1"/>
</dbReference>
<dbReference type="EMBL" id="CM020618">
    <property type="protein sequence ID" value="KAK1860450.1"/>
    <property type="molecule type" value="Genomic_DNA"/>
</dbReference>
<organism evidence="1 2">
    <name type="scientific">Pyropia yezoensis</name>
    <name type="common">Susabi-nori</name>
    <name type="synonym">Porphyra yezoensis</name>
    <dbReference type="NCBI Taxonomy" id="2788"/>
    <lineage>
        <taxon>Eukaryota</taxon>
        <taxon>Rhodophyta</taxon>
        <taxon>Bangiophyceae</taxon>
        <taxon>Bangiales</taxon>
        <taxon>Bangiaceae</taxon>
        <taxon>Pyropia</taxon>
    </lineage>
</organism>
<evidence type="ECO:0000313" key="2">
    <source>
        <dbReference type="Proteomes" id="UP000798662"/>
    </source>
</evidence>